<dbReference type="InterPro" id="IPR036895">
    <property type="entry name" value="Uracil-DNA_glycosylase-like_sf"/>
</dbReference>
<protein>
    <recommendedName>
        <fullName evidence="8">Uracil-DNA glycosylase-like domain-containing protein</fullName>
    </recommendedName>
</protein>
<dbReference type="GO" id="GO:0097506">
    <property type="term" value="F:deaminated base DNA N-glycosylase activity"/>
    <property type="evidence" value="ECO:0007669"/>
    <property type="project" value="UniProtKB-ARBA"/>
</dbReference>
<dbReference type="GO" id="GO:0006281">
    <property type="term" value="P:DNA repair"/>
    <property type="evidence" value="ECO:0007669"/>
    <property type="project" value="UniProtKB-KW"/>
</dbReference>
<proteinExistence type="predicted"/>
<organism evidence="9 10">
    <name type="scientific">Vibrio maritimus</name>
    <dbReference type="NCBI Taxonomy" id="990268"/>
    <lineage>
        <taxon>Bacteria</taxon>
        <taxon>Pseudomonadati</taxon>
        <taxon>Pseudomonadota</taxon>
        <taxon>Gammaproteobacteria</taxon>
        <taxon>Vibrionales</taxon>
        <taxon>Vibrionaceae</taxon>
        <taxon>Vibrio</taxon>
    </lineage>
</organism>
<reference evidence="9 10" key="1">
    <citation type="submission" date="2014-09" db="EMBL/GenBank/DDBJ databases">
        <title>Vibrio maritimus JCM 19235. (C45) whole genome shotgun sequence.</title>
        <authorList>
            <person name="Sawabe T."/>
            <person name="Meirelles P."/>
            <person name="Nakanishi M."/>
            <person name="Sayaka M."/>
            <person name="Hattori M."/>
            <person name="Ohkuma M."/>
        </authorList>
    </citation>
    <scope>NUCLEOTIDE SEQUENCE [LARGE SCALE GENOMIC DNA]</scope>
    <source>
        <strain evidence="10">JCM19235</strain>
    </source>
</reference>
<evidence type="ECO:0000256" key="3">
    <source>
        <dbReference type="ARBA" id="ARBA00022763"/>
    </source>
</evidence>
<keyword evidence="4" id="KW-0378">Hydrolase</keyword>
<dbReference type="Proteomes" id="UP000029228">
    <property type="component" value="Unassembled WGS sequence"/>
</dbReference>
<dbReference type="AlphaFoldDB" id="A0A090S980"/>
<dbReference type="OrthoDB" id="5290748at2"/>
<keyword evidence="5" id="KW-0408">Iron</keyword>
<name>A0A090S980_9VIBR</name>
<sequence length="146" mass="16016">MMITDSAAFSEEKSGKFADGKSFGYTASALEAAGLKKSEGYYTGVVKAKKKDKQLSTEEITHWSHYLDRELELLKPSVIVCAGGAAIRALCPDVKGGWEALSGQVIYDVKRDCSIFFAPNPQMTYVNPDVQNHLDEIFSEVQEALS</sequence>
<evidence type="ECO:0000259" key="8">
    <source>
        <dbReference type="Pfam" id="PF03167"/>
    </source>
</evidence>
<reference evidence="9 10" key="2">
    <citation type="submission" date="2014-09" db="EMBL/GenBank/DDBJ databases">
        <authorList>
            <consortium name="NBRP consortium"/>
            <person name="Sawabe T."/>
            <person name="Meirelles P."/>
            <person name="Nakanishi M."/>
            <person name="Sayaka M."/>
            <person name="Hattori M."/>
            <person name="Ohkuma M."/>
        </authorList>
    </citation>
    <scope>NUCLEOTIDE SEQUENCE [LARGE SCALE GENOMIC DNA]</scope>
    <source>
        <strain evidence="10">JCM19235</strain>
    </source>
</reference>
<keyword evidence="6" id="KW-0411">Iron-sulfur</keyword>
<keyword evidence="3" id="KW-0227">DNA damage</keyword>
<keyword evidence="7" id="KW-0234">DNA repair</keyword>
<evidence type="ECO:0000256" key="2">
    <source>
        <dbReference type="ARBA" id="ARBA00022723"/>
    </source>
</evidence>
<dbReference type="GO" id="GO:0051539">
    <property type="term" value="F:4 iron, 4 sulfur cluster binding"/>
    <property type="evidence" value="ECO:0007669"/>
    <property type="project" value="UniProtKB-KW"/>
</dbReference>
<evidence type="ECO:0000256" key="5">
    <source>
        <dbReference type="ARBA" id="ARBA00023004"/>
    </source>
</evidence>
<dbReference type="SUPFAM" id="SSF52141">
    <property type="entry name" value="Uracil-DNA glycosylase-like"/>
    <property type="match status" value="1"/>
</dbReference>
<dbReference type="STRING" id="990268.JCM19235_1355"/>
<dbReference type="EMBL" id="BBMR01000017">
    <property type="protein sequence ID" value="GAL23054.1"/>
    <property type="molecule type" value="Genomic_DNA"/>
</dbReference>
<dbReference type="InterPro" id="IPR005122">
    <property type="entry name" value="Uracil-DNA_glycosylase-like"/>
</dbReference>
<evidence type="ECO:0000256" key="6">
    <source>
        <dbReference type="ARBA" id="ARBA00023014"/>
    </source>
</evidence>
<comment type="caution">
    <text evidence="9">The sequence shown here is derived from an EMBL/GenBank/DDBJ whole genome shotgun (WGS) entry which is preliminary data.</text>
</comment>
<evidence type="ECO:0000313" key="10">
    <source>
        <dbReference type="Proteomes" id="UP000029228"/>
    </source>
</evidence>
<accession>A0A090S980</accession>
<evidence type="ECO:0000313" key="9">
    <source>
        <dbReference type="EMBL" id="GAL23054.1"/>
    </source>
</evidence>
<keyword evidence="10" id="KW-1185">Reference proteome</keyword>
<evidence type="ECO:0000256" key="7">
    <source>
        <dbReference type="ARBA" id="ARBA00023204"/>
    </source>
</evidence>
<dbReference type="InterPro" id="IPR051536">
    <property type="entry name" value="UDG_Type-4/5"/>
</dbReference>
<dbReference type="Gene3D" id="3.40.470.10">
    <property type="entry name" value="Uracil-DNA glycosylase-like domain"/>
    <property type="match status" value="1"/>
</dbReference>
<dbReference type="Pfam" id="PF03167">
    <property type="entry name" value="UDG"/>
    <property type="match status" value="1"/>
</dbReference>
<feature type="domain" description="Uracil-DNA glycosylase-like" evidence="8">
    <location>
        <begin position="28"/>
        <end position="140"/>
    </location>
</feature>
<gene>
    <name evidence="9" type="ORF">JCM19235_1355</name>
</gene>
<keyword evidence="2" id="KW-0479">Metal-binding</keyword>
<keyword evidence="1" id="KW-0004">4Fe-4S</keyword>
<dbReference type="GO" id="GO:0046872">
    <property type="term" value="F:metal ion binding"/>
    <property type="evidence" value="ECO:0007669"/>
    <property type="project" value="UniProtKB-KW"/>
</dbReference>
<evidence type="ECO:0000256" key="1">
    <source>
        <dbReference type="ARBA" id="ARBA00022485"/>
    </source>
</evidence>
<dbReference type="PANTHER" id="PTHR33693">
    <property type="entry name" value="TYPE-5 URACIL-DNA GLYCOSYLASE"/>
    <property type="match status" value="1"/>
</dbReference>
<evidence type="ECO:0000256" key="4">
    <source>
        <dbReference type="ARBA" id="ARBA00022801"/>
    </source>
</evidence>